<name>U9UKF0_RHIID</name>
<reference evidence="2" key="1">
    <citation type="submission" date="2013-07" db="EMBL/GenBank/DDBJ databases">
        <title>The genome of an arbuscular mycorrhizal fungus provides insights into the evolution of the oldest plant symbiosis.</title>
        <authorList>
            <consortium name="DOE Joint Genome Institute"/>
            <person name="Tisserant E."/>
            <person name="Malbreil M."/>
            <person name="Kuo A."/>
            <person name="Kohler A."/>
            <person name="Symeonidi A."/>
            <person name="Balestrini R."/>
            <person name="Charron P."/>
            <person name="Duensing N."/>
            <person name="Frei-dit-Frey N."/>
            <person name="Gianinazzi-Pearson V."/>
            <person name="Gilbert B."/>
            <person name="Handa Y."/>
            <person name="Hijri M."/>
            <person name="Kaul R."/>
            <person name="Kawaguchi M."/>
            <person name="Krajinski F."/>
            <person name="Lammers P."/>
            <person name="Lapierre D."/>
            <person name="Masclaux F.G."/>
            <person name="Murat C."/>
            <person name="Morin E."/>
            <person name="Ndikumana S."/>
            <person name="Pagni M."/>
            <person name="Petitpierre D."/>
            <person name="Requena N."/>
            <person name="Rosikiewicz P."/>
            <person name="Riley R."/>
            <person name="Saito K."/>
            <person name="San Clemente H."/>
            <person name="Shapiro H."/>
            <person name="van Tuinen D."/>
            <person name="Becard G."/>
            <person name="Bonfante P."/>
            <person name="Paszkowski U."/>
            <person name="Shachar-Hill Y."/>
            <person name="Young J.P."/>
            <person name="Sanders I.R."/>
            <person name="Henrissat B."/>
            <person name="Rensing S.A."/>
            <person name="Grigoriev I.V."/>
            <person name="Corradi N."/>
            <person name="Roux C."/>
            <person name="Martin F."/>
        </authorList>
    </citation>
    <scope>NUCLEOTIDE SEQUENCE</scope>
    <source>
        <strain evidence="2">DAOM 197198</strain>
    </source>
</reference>
<accession>U9UKF0</accession>
<dbReference type="EMBL" id="KI278663">
    <property type="protein sequence ID" value="ESA19018.1"/>
    <property type="molecule type" value="Genomic_DNA"/>
</dbReference>
<gene>
    <name evidence="2" type="ORF">GLOINDRAFT_93074</name>
</gene>
<evidence type="ECO:0000313" key="2">
    <source>
        <dbReference type="EMBL" id="ESA19018.1"/>
    </source>
</evidence>
<evidence type="ECO:0000256" key="1">
    <source>
        <dbReference type="SAM" id="MobiDB-lite"/>
    </source>
</evidence>
<feature type="non-terminal residue" evidence="2">
    <location>
        <position position="1"/>
    </location>
</feature>
<proteinExistence type="predicted"/>
<feature type="region of interest" description="Disordered" evidence="1">
    <location>
        <begin position="84"/>
        <end position="106"/>
    </location>
</feature>
<dbReference type="HOGENOM" id="CLU_1975860_0_0_1"/>
<dbReference type="AlphaFoldDB" id="U9UKF0"/>
<protein>
    <submittedName>
        <fullName evidence="2">Uncharacterized protein</fullName>
    </submittedName>
</protein>
<sequence length="127" mass="14774">SNFTRENSWQAIKNCKKEIRHLITKLLRNRSGSMAIVLQKLLNKYILIYFNNENDMMKAIYDYAIEDDSGTGLQVKKQDELIDKDGGFKNRRTRKTSTNNDSSLSEDEQFLEAMDSLTGLRFLTLTR</sequence>
<dbReference type="VEuPathDB" id="FungiDB:RhiirFUN_010830"/>
<organism evidence="2">
    <name type="scientific">Rhizophagus irregularis (strain DAOM 181602 / DAOM 197198 / MUCL 43194)</name>
    <name type="common">Arbuscular mycorrhizal fungus</name>
    <name type="synonym">Glomus intraradices</name>
    <dbReference type="NCBI Taxonomy" id="747089"/>
    <lineage>
        <taxon>Eukaryota</taxon>
        <taxon>Fungi</taxon>
        <taxon>Fungi incertae sedis</taxon>
        <taxon>Mucoromycota</taxon>
        <taxon>Glomeromycotina</taxon>
        <taxon>Glomeromycetes</taxon>
        <taxon>Glomerales</taxon>
        <taxon>Glomeraceae</taxon>
        <taxon>Rhizophagus</taxon>
    </lineage>
</organism>